<evidence type="ECO:0000313" key="1">
    <source>
        <dbReference type="EMBL" id="KAI4817639.1"/>
    </source>
</evidence>
<accession>A0ACB9WUL2</accession>
<proteinExistence type="predicted"/>
<keyword evidence="2" id="KW-1185">Reference proteome</keyword>
<dbReference type="EMBL" id="CM043795">
    <property type="protein sequence ID" value="KAI4817639.1"/>
    <property type="molecule type" value="Genomic_DNA"/>
</dbReference>
<sequence>LHSFPVVRSANPELIPESWGSGRTFSQRPPPPRVHREEQHDHKLDFYQHVLRTKPFGRGSKLILDLSK</sequence>
<organism evidence="1 2">
    <name type="scientific">Chaenocephalus aceratus</name>
    <name type="common">Blackfin icefish</name>
    <name type="synonym">Chaenichthys aceratus</name>
    <dbReference type="NCBI Taxonomy" id="36190"/>
    <lineage>
        <taxon>Eukaryota</taxon>
        <taxon>Metazoa</taxon>
        <taxon>Chordata</taxon>
        <taxon>Craniata</taxon>
        <taxon>Vertebrata</taxon>
        <taxon>Euteleostomi</taxon>
        <taxon>Actinopterygii</taxon>
        <taxon>Neopterygii</taxon>
        <taxon>Teleostei</taxon>
        <taxon>Neoteleostei</taxon>
        <taxon>Acanthomorphata</taxon>
        <taxon>Eupercaria</taxon>
        <taxon>Perciformes</taxon>
        <taxon>Notothenioidei</taxon>
        <taxon>Channichthyidae</taxon>
        <taxon>Chaenocephalus</taxon>
    </lineage>
</organism>
<name>A0ACB9WUL2_CHAAC</name>
<evidence type="ECO:0000313" key="2">
    <source>
        <dbReference type="Proteomes" id="UP001057452"/>
    </source>
</evidence>
<dbReference type="Proteomes" id="UP001057452">
    <property type="component" value="Chromosome 11"/>
</dbReference>
<feature type="non-terminal residue" evidence="1">
    <location>
        <position position="68"/>
    </location>
</feature>
<feature type="non-terminal residue" evidence="1">
    <location>
        <position position="1"/>
    </location>
</feature>
<gene>
    <name evidence="1" type="ORF">KUCAC02_011022</name>
</gene>
<protein>
    <submittedName>
        <fullName evidence="1">Uncharacterized protein</fullName>
    </submittedName>
</protein>
<comment type="caution">
    <text evidence="1">The sequence shown here is derived from an EMBL/GenBank/DDBJ whole genome shotgun (WGS) entry which is preliminary data.</text>
</comment>
<reference evidence="1" key="1">
    <citation type="submission" date="2022-05" db="EMBL/GenBank/DDBJ databases">
        <title>Chromosome-level genome of Chaenocephalus aceratus.</title>
        <authorList>
            <person name="Park H."/>
        </authorList>
    </citation>
    <scope>NUCLEOTIDE SEQUENCE</scope>
    <source>
        <strain evidence="1">KU_202001</strain>
    </source>
</reference>